<evidence type="ECO:0000256" key="5">
    <source>
        <dbReference type="ARBA" id="ARBA00023288"/>
    </source>
</evidence>
<gene>
    <name evidence="10" type="ORF">GKD88_13415</name>
    <name evidence="9" type="ORF">GKE08_13745</name>
</gene>
<evidence type="ECO:0000256" key="8">
    <source>
        <dbReference type="SAM" id="SignalP"/>
    </source>
</evidence>
<keyword evidence="2 8" id="KW-0732">Signal</keyword>
<feature type="chain" id="PRO_5038532914" description="Lipoprotein" evidence="8">
    <location>
        <begin position="23"/>
        <end position="276"/>
    </location>
</feature>
<dbReference type="Pfam" id="PF03180">
    <property type="entry name" value="Lipoprotein_9"/>
    <property type="match status" value="1"/>
</dbReference>
<protein>
    <recommendedName>
        <fullName evidence="6">Lipoprotein</fullName>
    </recommendedName>
</protein>
<dbReference type="EMBL" id="WKPI01000027">
    <property type="protein sequence ID" value="MSC34120.1"/>
    <property type="molecule type" value="Genomic_DNA"/>
</dbReference>
<keyword evidence="4" id="KW-0564">Palmitate</keyword>
<dbReference type="InterPro" id="IPR004872">
    <property type="entry name" value="Lipoprotein_NlpA"/>
</dbReference>
<sequence length="276" mass="29830">MKKLLCCLLAALVLAGCSSAPKGNSNSTPEGSEARTVKVGVIGENNEYWQPIIDEMAKDNVTIEFVTFSDYAMVNKALAAGDIDIDSFQHYAYFDKDCEANGYDLTAIGETVLAPLSLYSKKITSIDEIQDGDKIAIASDVTNGGRAIKLLESLGYLEVDPSKGYTPSVTDITKYNVNIELIEIEANTIPSILPDVTAGFINGTIAIDSGLSPNKDSIFMETVQEGSDNPYINIIAARTADKDDAVYKKICELFQTDAVAQIINDQYDGALIPAWK</sequence>
<feature type="signal peptide" evidence="8">
    <location>
        <begin position="1"/>
        <end position="22"/>
    </location>
</feature>
<dbReference type="EMBL" id="WKPJ01000025">
    <property type="protein sequence ID" value="MSA90390.1"/>
    <property type="molecule type" value="Genomic_DNA"/>
</dbReference>
<evidence type="ECO:0000256" key="4">
    <source>
        <dbReference type="ARBA" id="ARBA00023139"/>
    </source>
</evidence>
<dbReference type="Gene3D" id="3.40.190.10">
    <property type="entry name" value="Periplasmic binding protein-like II"/>
    <property type="match status" value="2"/>
</dbReference>
<keyword evidence="12" id="KW-1185">Reference proteome</keyword>
<dbReference type="PANTHER" id="PTHR30429:SF3">
    <property type="entry name" value="LIPOPROTEIN"/>
    <property type="match status" value="1"/>
</dbReference>
<evidence type="ECO:0000313" key="11">
    <source>
        <dbReference type="Proteomes" id="UP000433575"/>
    </source>
</evidence>
<dbReference type="RefSeq" id="WP_154239612.1">
    <property type="nucleotide sequence ID" value="NZ_CALJPI010000035.1"/>
</dbReference>
<comment type="subcellular location">
    <subcellularLocation>
        <location evidence="1">Membrane</location>
        <topology evidence="1">Lipid-anchor</topology>
    </subcellularLocation>
</comment>
<organism evidence="9 11">
    <name type="scientific">Holdemania massiliensis</name>
    <dbReference type="NCBI Taxonomy" id="1468449"/>
    <lineage>
        <taxon>Bacteria</taxon>
        <taxon>Bacillati</taxon>
        <taxon>Bacillota</taxon>
        <taxon>Erysipelotrichia</taxon>
        <taxon>Erysipelotrichales</taxon>
        <taxon>Erysipelotrichaceae</taxon>
        <taxon>Holdemania</taxon>
    </lineage>
</organism>
<dbReference type="Proteomes" id="UP000433575">
    <property type="component" value="Unassembled WGS sequence"/>
</dbReference>
<evidence type="ECO:0000313" key="9">
    <source>
        <dbReference type="EMBL" id="MSA90390.1"/>
    </source>
</evidence>
<reference evidence="11 12" key="1">
    <citation type="journal article" date="2019" name="Nat. Med.">
        <title>A library of human gut bacterial isolates paired with longitudinal multiomics data enables mechanistic microbiome research.</title>
        <authorList>
            <person name="Poyet M."/>
            <person name="Groussin M."/>
            <person name="Gibbons S.M."/>
            <person name="Avila-Pacheco J."/>
            <person name="Jiang X."/>
            <person name="Kearney S.M."/>
            <person name="Perrotta A.R."/>
            <person name="Berdy B."/>
            <person name="Zhao S."/>
            <person name="Lieberman T.D."/>
            <person name="Swanson P.K."/>
            <person name="Smith M."/>
            <person name="Roesemann S."/>
            <person name="Alexander J.E."/>
            <person name="Rich S.A."/>
            <person name="Livny J."/>
            <person name="Vlamakis H."/>
            <person name="Clish C."/>
            <person name="Bullock K."/>
            <person name="Deik A."/>
            <person name="Scott J."/>
            <person name="Pierce K.A."/>
            <person name="Xavier R.J."/>
            <person name="Alm E.J."/>
        </authorList>
    </citation>
    <scope>NUCLEOTIDE SEQUENCE [LARGE SCALE GENOMIC DNA]</scope>
    <source>
        <strain evidence="9 11">BIOML-A4</strain>
        <strain evidence="10 12">BIOML-A5</strain>
    </source>
</reference>
<dbReference type="SUPFAM" id="SSF53850">
    <property type="entry name" value="Periplasmic binding protein-like II"/>
    <property type="match status" value="1"/>
</dbReference>
<evidence type="ECO:0000313" key="12">
    <source>
        <dbReference type="Proteomes" id="UP000480929"/>
    </source>
</evidence>
<dbReference type="PIRSF" id="PIRSF002854">
    <property type="entry name" value="MetQ"/>
    <property type="match status" value="1"/>
</dbReference>
<evidence type="ECO:0000256" key="7">
    <source>
        <dbReference type="PIRSR" id="PIRSR002854-1"/>
    </source>
</evidence>
<keyword evidence="3" id="KW-0472">Membrane</keyword>
<proteinExistence type="inferred from homology"/>
<comment type="similarity">
    <text evidence="6">Belongs to the nlpA lipoprotein family.</text>
</comment>
<dbReference type="OrthoDB" id="9812878at2"/>
<evidence type="ECO:0000256" key="3">
    <source>
        <dbReference type="ARBA" id="ARBA00023136"/>
    </source>
</evidence>
<dbReference type="GO" id="GO:0016020">
    <property type="term" value="C:membrane"/>
    <property type="evidence" value="ECO:0007669"/>
    <property type="project" value="UniProtKB-SubCell"/>
</dbReference>
<evidence type="ECO:0000313" key="10">
    <source>
        <dbReference type="EMBL" id="MSC34120.1"/>
    </source>
</evidence>
<evidence type="ECO:0000256" key="2">
    <source>
        <dbReference type="ARBA" id="ARBA00022729"/>
    </source>
</evidence>
<comment type="caution">
    <text evidence="9">The sequence shown here is derived from an EMBL/GenBank/DDBJ whole genome shotgun (WGS) entry which is preliminary data.</text>
</comment>
<evidence type="ECO:0000256" key="6">
    <source>
        <dbReference type="PIRNR" id="PIRNR002854"/>
    </source>
</evidence>
<accession>A0A6N7S9T6</accession>
<evidence type="ECO:0000256" key="1">
    <source>
        <dbReference type="ARBA" id="ARBA00004635"/>
    </source>
</evidence>
<feature type="lipid moiety-binding region" description="S-diacylglycerol cysteine" evidence="7">
    <location>
        <position position="17"/>
    </location>
</feature>
<dbReference type="AlphaFoldDB" id="A0A6N7S9T6"/>
<dbReference type="PROSITE" id="PS51257">
    <property type="entry name" value="PROKAR_LIPOPROTEIN"/>
    <property type="match status" value="1"/>
</dbReference>
<dbReference type="PANTHER" id="PTHR30429">
    <property type="entry name" value="D-METHIONINE-BINDING LIPOPROTEIN METQ"/>
    <property type="match status" value="1"/>
</dbReference>
<dbReference type="Proteomes" id="UP000480929">
    <property type="component" value="Unassembled WGS sequence"/>
</dbReference>
<name>A0A6N7S9T6_9FIRM</name>
<keyword evidence="5 6" id="KW-0449">Lipoprotein</keyword>